<proteinExistence type="predicted"/>
<dbReference type="InterPro" id="IPR010359">
    <property type="entry name" value="IrrE_HExxH"/>
</dbReference>
<evidence type="ECO:0000313" key="3">
    <source>
        <dbReference type="Proteomes" id="UP001338309"/>
    </source>
</evidence>
<feature type="domain" description="IrrE N-terminal-like" evidence="1">
    <location>
        <begin position="39"/>
        <end position="164"/>
    </location>
</feature>
<protein>
    <submittedName>
        <fullName evidence="2">ImmA/IrrE family metallo-endopeptidase</fullName>
    </submittedName>
</protein>
<dbReference type="RefSeq" id="WP_338225491.1">
    <property type="nucleotide sequence ID" value="NZ_BTPD01000012.1"/>
</dbReference>
<gene>
    <name evidence="2" type="ORF">Aconfl_34260</name>
</gene>
<sequence length="246" mass="27900">MKKNELLLLECKEKAAEFRNRFGYGPSDPIHLRSFLLQHNVVTLFRPMSAGFAGMAMIVDGKRFMMINHNHTLGKQHFTIAHELYHLFVQENFTSQKCKTGLFLKQEDPEEKKADLFAGCLLLPEMGVISLIPKEERTGKISDQTIFKIQQVYSASVTATIYRLVELGFVDTSYFDIYKSGSAAKMRNLGFDTRLMYSGNQDLTLGDYAVKAGTLFQQGKISEAVYFSYLNAIQIDPLQPLENGEE</sequence>
<evidence type="ECO:0000259" key="1">
    <source>
        <dbReference type="Pfam" id="PF06114"/>
    </source>
</evidence>
<name>A0ABQ6PST7_9BACT</name>
<comment type="caution">
    <text evidence="2">The sequence shown here is derived from an EMBL/GenBank/DDBJ whole genome shotgun (WGS) entry which is preliminary data.</text>
</comment>
<organism evidence="2 3">
    <name type="scientific">Algoriphagus confluentis</name>
    <dbReference type="NCBI Taxonomy" id="1697556"/>
    <lineage>
        <taxon>Bacteria</taxon>
        <taxon>Pseudomonadati</taxon>
        <taxon>Bacteroidota</taxon>
        <taxon>Cytophagia</taxon>
        <taxon>Cytophagales</taxon>
        <taxon>Cyclobacteriaceae</taxon>
        <taxon>Algoriphagus</taxon>
    </lineage>
</organism>
<dbReference type="Pfam" id="PF06114">
    <property type="entry name" value="Peptidase_M78"/>
    <property type="match status" value="1"/>
</dbReference>
<keyword evidence="3" id="KW-1185">Reference proteome</keyword>
<dbReference type="InterPro" id="IPR052345">
    <property type="entry name" value="Rad_response_metalloprotease"/>
</dbReference>
<dbReference type="Proteomes" id="UP001338309">
    <property type="component" value="Unassembled WGS sequence"/>
</dbReference>
<evidence type="ECO:0000313" key="2">
    <source>
        <dbReference type="EMBL" id="GMQ30783.1"/>
    </source>
</evidence>
<accession>A0ABQ6PST7</accession>
<dbReference type="PANTHER" id="PTHR43236:SF1">
    <property type="entry name" value="BLL7220 PROTEIN"/>
    <property type="match status" value="1"/>
</dbReference>
<dbReference type="EMBL" id="BTPD01000012">
    <property type="protein sequence ID" value="GMQ30783.1"/>
    <property type="molecule type" value="Genomic_DNA"/>
</dbReference>
<dbReference type="PANTHER" id="PTHR43236">
    <property type="entry name" value="ANTITOXIN HIGA1"/>
    <property type="match status" value="1"/>
</dbReference>
<reference evidence="2 3" key="1">
    <citation type="submission" date="2023-08" db="EMBL/GenBank/DDBJ databases">
        <title>Draft genome sequence of Algoriphagus confluentis.</title>
        <authorList>
            <person name="Takatani N."/>
            <person name="Hosokawa M."/>
            <person name="Sawabe T."/>
        </authorList>
    </citation>
    <scope>NUCLEOTIDE SEQUENCE [LARGE SCALE GENOMIC DNA]</scope>
    <source>
        <strain evidence="2 3">NBRC 111222</strain>
    </source>
</reference>
<dbReference type="Gene3D" id="1.10.10.2910">
    <property type="match status" value="1"/>
</dbReference>